<evidence type="ECO:0000256" key="3">
    <source>
        <dbReference type="ARBA" id="ARBA00008793"/>
    </source>
</evidence>
<sequence>MASPPEYDLQLTSVDDVIADSKASTSNQQTRKRPVVVVDDQHPFDLDAYMGAYTGRTAISRLLYISEASRMLAPQALLQAIKLLKSTQDTTTYLSAVQTYNSLPSVSKPISVDTRWVDQTQANVANESERLEVELKSYLSNMIKESTRMGHRDLANHFAALGDYQSAILHYNKSREYSTTSRHILEQCLSVLELVIEHQNYAHIATYVFKAEGALDIPSPTAKKASLTQTLPPQTAAQAAQASSDHAKVQAKLDFASALAHMTAGRYDKAAYQFSKLGKGLSDWFGTVISPADVAIYATMCALAGLSRSAIKASLLENDTFGFYLQQESYVRELLDAYMASKFKLVLELLEKHSTRHLLDIHLGALWPDMQKRITNRSLVMYFQPFSSVRLDKMATAFGFELVELERLVVALIQDGSIKARVDSHNKILKARDLDQRALTYNQAFKAGAEMEASTRKLLLRMKLMQADLIVKGKKGANKGQGQEEISHEHMQMSMMRDEGFVMMD</sequence>
<evidence type="ECO:0000256" key="2">
    <source>
        <dbReference type="ARBA" id="ARBA00004496"/>
    </source>
</evidence>
<dbReference type="PANTHER" id="PTHR14145">
    <property type="entry name" value="26S PROTESOME SUBUNIT 6"/>
    <property type="match status" value="1"/>
</dbReference>
<keyword evidence="6" id="KW-0539">Nucleus</keyword>
<dbReference type="STRING" id="930990.A0A067LSR1"/>
<feature type="domain" description="PCI" evidence="7">
    <location>
        <begin position="273"/>
        <end position="436"/>
    </location>
</feature>
<evidence type="ECO:0000256" key="4">
    <source>
        <dbReference type="ARBA" id="ARBA00022490"/>
    </source>
</evidence>
<dbReference type="GO" id="GO:0008180">
    <property type="term" value="C:COP9 signalosome"/>
    <property type="evidence" value="ECO:0007669"/>
    <property type="project" value="UniProtKB-KW"/>
</dbReference>
<comment type="similarity">
    <text evidence="3">Belongs to the CSN1 family.</text>
</comment>
<name>A0A067LSR1_BOTB1</name>
<dbReference type="OrthoDB" id="422427at2759"/>
<dbReference type="HOGENOM" id="CLU_022348_1_0_1"/>
<dbReference type="Pfam" id="PF01399">
    <property type="entry name" value="PCI"/>
    <property type="match status" value="1"/>
</dbReference>
<evidence type="ECO:0000256" key="1">
    <source>
        <dbReference type="ARBA" id="ARBA00004123"/>
    </source>
</evidence>
<dbReference type="InterPro" id="IPR045135">
    <property type="entry name" value="Rpn7_N"/>
</dbReference>
<dbReference type="Gene3D" id="1.25.40.570">
    <property type="match status" value="1"/>
</dbReference>
<dbReference type="EMBL" id="KL198144">
    <property type="protein sequence ID" value="KDQ06293.1"/>
    <property type="molecule type" value="Genomic_DNA"/>
</dbReference>
<accession>A0A067LSR1</accession>
<dbReference type="SUPFAM" id="SSF46785">
    <property type="entry name" value="Winged helix' DNA-binding domain"/>
    <property type="match status" value="1"/>
</dbReference>
<evidence type="ECO:0000259" key="7">
    <source>
        <dbReference type="PROSITE" id="PS50250"/>
    </source>
</evidence>
<dbReference type="PANTHER" id="PTHR14145:SF2">
    <property type="entry name" value="COP9 SIGNALOSOME COMPLEX SUBUNIT 1"/>
    <property type="match status" value="1"/>
</dbReference>
<dbReference type="FunCoup" id="A0A067LSR1">
    <property type="interactions" value="555"/>
</dbReference>
<evidence type="ECO:0000256" key="6">
    <source>
        <dbReference type="ARBA" id="ARBA00023242"/>
    </source>
</evidence>
<organism evidence="8 9">
    <name type="scientific">Botryobasidium botryosum (strain FD-172 SS1)</name>
    <dbReference type="NCBI Taxonomy" id="930990"/>
    <lineage>
        <taxon>Eukaryota</taxon>
        <taxon>Fungi</taxon>
        <taxon>Dikarya</taxon>
        <taxon>Basidiomycota</taxon>
        <taxon>Agaricomycotina</taxon>
        <taxon>Agaricomycetes</taxon>
        <taxon>Cantharellales</taxon>
        <taxon>Botryobasidiaceae</taxon>
        <taxon>Botryobasidium</taxon>
    </lineage>
</organism>
<dbReference type="InParanoid" id="A0A067LSR1"/>
<keyword evidence="4" id="KW-0963">Cytoplasm</keyword>
<evidence type="ECO:0000313" key="9">
    <source>
        <dbReference type="Proteomes" id="UP000027195"/>
    </source>
</evidence>
<keyword evidence="9" id="KW-1185">Reference proteome</keyword>
<dbReference type="InterPro" id="IPR019585">
    <property type="entry name" value="Rpn7/CSN1"/>
</dbReference>
<dbReference type="InterPro" id="IPR036390">
    <property type="entry name" value="WH_DNA-bd_sf"/>
</dbReference>
<keyword evidence="5" id="KW-0736">Signalosome</keyword>
<evidence type="ECO:0000313" key="8">
    <source>
        <dbReference type="EMBL" id="KDQ06293.1"/>
    </source>
</evidence>
<dbReference type="InterPro" id="IPR000717">
    <property type="entry name" value="PCI_dom"/>
</dbReference>
<protein>
    <recommendedName>
        <fullName evidence="7">PCI domain-containing protein</fullName>
    </recommendedName>
</protein>
<comment type="subcellular location">
    <subcellularLocation>
        <location evidence="2">Cytoplasm</location>
    </subcellularLocation>
    <subcellularLocation>
        <location evidence="1">Nucleus</location>
    </subcellularLocation>
</comment>
<proteinExistence type="inferred from homology"/>
<evidence type="ECO:0000256" key="5">
    <source>
        <dbReference type="ARBA" id="ARBA00022790"/>
    </source>
</evidence>
<dbReference type="Proteomes" id="UP000027195">
    <property type="component" value="Unassembled WGS sequence"/>
</dbReference>
<dbReference type="AlphaFoldDB" id="A0A067LSR1"/>
<dbReference type="Pfam" id="PF10602">
    <property type="entry name" value="RPN7"/>
    <property type="match status" value="1"/>
</dbReference>
<dbReference type="PROSITE" id="PS50250">
    <property type="entry name" value="PCI"/>
    <property type="match status" value="1"/>
</dbReference>
<dbReference type="SMART" id="SM00088">
    <property type="entry name" value="PINT"/>
    <property type="match status" value="1"/>
</dbReference>
<gene>
    <name evidence="8" type="ORF">BOTBODRAFT_60691</name>
</gene>
<reference evidence="9" key="1">
    <citation type="journal article" date="2014" name="Proc. Natl. Acad. Sci. U.S.A.">
        <title>Extensive sampling of basidiomycete genomes demonstrates inadequacy of the white-rot/brown-rot paradigm for wood decay fungi.</title>
        <authorList>
            <person name="Riley R."/>
            <person name="Salamov A.A."/>
            <person name="Brown D.W."/>
            <person name="Nagy L.G."/>
            <person name="Floudas D."/>
            <person name="Held B.W."/>
            <person name="Levasseur A."/>
            <person name="Lombard V."/>
            <person name="Morin E."/>
            <person name="Otillar R."/>
            <person name="Lindquist E.A."/>
            <person name="Sun H."/>
            <person name="LaButti K.M."/>
            <person name="Schmutz J."/>
            <person name="Jabbour D."/>
            <person name="Luo H."/>
            <person name="Baker S.E."/>
            <person name="Pisabarro A.G."/>
            <person name="Walton J.D."/>
            <person name="Blanchette R.A."/>
            <person name="Henrissat B."/>
            <person name="Martin F."/>
            <person name="Cullen D."/>
            <person name="Hibbett D.S."/>
            <person name="Grigoriev I.V."/>
        </authorList>
    </citation>
    <scope>NUCLEOTIDE SEQUENCE [LARGE SCALE GENOMIC DNA]</scope>
    <source>
        <strain evidence="9">FD-172 SS1</strain>
    </source>
</reference>
<dbReference type="GO" id="GO:0005737">
    <property type="term" value="C:cytoplasm"/>
    <property type="evidence" value="ECO:0007669"/>
    <property type="project" value="UniProtKB-SubCell"/>
</dbReference>